<evidence type="ECO:0000313" key="2">
    <source>
        <dbReference type="EMBL" id="RLJ71288.1"/>
    </source>
</evidence>
<proteinExistence type="predicted"/>
<comment type="caution">
    <text evidence="2">The sequence shown here is derived from an EMBL/GenBank/DDBJ whole genome shotgun (WGS) entry which is preliminary data.</text>
</comment>
<keyword evidence="1" id="KW-0812">Transmembrane</keyword>
<accession>A0A497XQW0</accession>
<name>A0A497XQW0_9AQUI</name>
<gene>
    <name evidence="2" type="ORF">BCF55_1587</name>
</gene>
<evidence type="ECO:0000313" key="3">
    <source>
        <dbReference type="Proteomes" id="UP000267841"/>
    </source>
</evidence>
<organism evidence="2 3">
    <name type="scientific">Hydrogenivirga caldilitoris</name>
    <dbReference type="NCBI Taxonomy" id="246264"/>
    <lineage>
        <taxon>Bacteria</taxon>
        <taxon>Pseudomonadati</taxon>
        <taxon>Aquificota</taxon>
        <taxon>Aquificia</taxon>
        <taxon>Aquificales</taxon>
        <taxon>Aquificaceae</taxon>
        <taxon>Hydrogenivirga</taxon>
    </lineage>
</organism>
<dbReference type="AlphaFoldDB" id="A0A497XQW0"/>
<evidence type="ECO:0000256" key="1">
    <source>
        <dbReference type="SAM" id="Phobius"/>
    </source>
</evidence>
<dbReference type="EMBL" id="RCCJ01000001">
    <property type="protein sequence ID" value="RLJ71288.1"/>
    <property type="molecule type" value="Genomic_DNA"/>
</dbReference>
<keyword evidence="1" id="KW-1133">Transmembrane helix</keyword>
<reference evidence="2 3" key="1">
    <citation type="submission" date="2018-10" db="EMBL/GenBank/DDBJ databases">
        <title>Genomic Encyclopedia of Archaeal and Bacterial Type Strains, Phase II (KMG-II): from individual species to whole genera.</title>
        <authorList>
            <person name="Goeker M."/>
        </authorList>
    </citation>
    <scope>NUCLEOTIDE SEQUENCE [LARGE SCALE GENOMIC DNA]</scope>
    <source>
        <strain evidence="2 3">DSM 16510</strain>
    </source>
</reference>
<keyword evidence="3" id="KW-1185">Reference proteome</keyword>
<keyword evidence="1" id="KW-0472">Membrane</keyword>
<sequence>MEGREGFFPSGAVSFFGLLVGFYLFLWALVYLLLLSFS</sequence>
<protein>
    <submittedName>
        <fullName evidence="2">Uncharacterized protein</fullName>
    </submittedName>
</protein>
<feature type="transmembrane region" description="Helical" evidence="1">
    <location>
        <begin position="12"/>
        <end position="34"/>
    </location>
</feature>
<dbReference type="Proteomes" id="UP000267841">
    <property type="component" value="Unassembled WGS sequence"/>
</dbReference>